<dbReference type="Proteomes" id="UP000299102">
    <property type="component" value="Unassembled WGS sequence"/>
</dbReference>
<name>A0A4C1ZE95_EUMVA</name>
<keyword evidence="3" id="KW-1185">Reference proteome</keyword>
<protein>
    <submittedName>
        <fullName evidence="2">Uncharacterized protein</fullName>
    </submittedName>
</protein>
<organism evidence="2 3">
    <name type="scientific">Eumeta variegata</name>
    <name type="common">Bagworm moth</name>
    <name type="synonym">Eumeta japonica</name>
    <dbReference type="NCBI Taxonomy" id="151549"/>
    <lineage>
        <taxon>Eukaryota</taxon>
        <taxon>Metazoa</taxon>
        <taxon>Ecdysozoa</taxon>
        <taxon>Arthropoda</taxon>
        <taxon>Hexapoda</taxon>
        <taxon>Insecta</taxon>
        <taxon>Pterygota</taxon>
        <taxon>Neoptera</taxon>
        <taxon>Endopterygota</taxon>
        <taxon>Lepidoptera</taxon>
        <taxon>Glossata</taxon>
        <taxon>Ditrysia</taxon>
        <taxon>Tineoidea</taxon>
        <taxon>Psychidae</taxon>
        <taxon>Oiketicinae</taxon>
        <taxon>Eumeta</taxon>
    </lineage>
</organism>
<evidence type="ECO:0000313" key="2">
    <source>
        <dbReference type="EMBL" id="GBP85702.1"/>
    </source>
</evidence>
<evidence type="ECO:0000256" key="1">
    <source>
        <dbReference type="SAM" id="MobiDB-lite"/>
    </source>
</evidence>
<proteinExistence type="predicted"/>
<comment type="caution">
    <text evidence="2">The sequence shown here is derived from an EMBL/GenBank/DDBJ whole genome shotgun (WGS) entry which is preliminary data.</text>
</comment>
<dbReference type="EMBL" id="BGZK01001753">
    <property type="protein sequence ID" value="GBP85702.1"/>
    <property type="molecule type" value="Genomic_DNA"/>
</dbReference>
<accession>A0A4C1ZE95</accession>
<reference evidence="2 3" key="1">
    <citation type="journal article" date="2019" name="Commun. Biol.">
        <title>The bagworm genome reveals a unique fibroin gene that provides high tensile strength.</title>
        <authorList>
            <person name="Kono N."/>
            <person name="Nakamura H."/>
            <person name="Ohtoshi R."/>
            <person name="Tomita M."/>
            <person name="Numata K."/>
            <person name="Arakawa K."/>
        </authorList>
    </citation>
    <scope>NUCLEOTIDE SEQUENCE [LARGE SCALE GENOMIC DNA]</scope>
</reference>
<gene>
    <name evidence="2" type="ORF">EVAR_53948_1</name>
</gene>
<feature type="region of interest" description="Disordered" evidence="1">
    <location>
        <begin position="123"/>
        <end position="143"/>
    </location>
</feature>
<evidence type="ECO:0000313" key="3">
    <source>
        <dbReference type="Proteomes" id="UP000299102"/>
    </source>
</evidence>
<sequence length="159" mass="17909">MARREKCGAPSAARGNGFLAETELLSIRFILSPSHSILGELRPPAVRARAPPPRPAGTQCIPISSNFYAEDFQRQNKLLFLNTPEIRHASDQANLINDLKYMACVNFRECKVALMKNEPRLKRRNRNNEVRGDNAPAHSQCRGDSSLRYVSTGMRLMKE</sequence>
<dbReference type="AlphaFoldDB" id="A0A4C1ZE95"/>